<dbReference type="Proteomes" id="UP000825002">
    <property type="component" value="Unassembled WGS sequence"/>
</dbReference>
<sequence length="128" mass="14030">MLDSLVLLNRLASNPISPMTSHSNQSTPSPPLLAMKRSPITPNGLMTMVKQAQQQPLIKSEPLSLHNHEHHSHSRHMSASVSPHLDQKPSRTPSASSTPENSSSNQLVVVDYETPSKRTRLSADVWPA</sequence>
<accession>A0ABQ7S594</accession>
<dbReference type="EMBL" id="JAIFTH010001417">
    <property type="protein sequence ID" value="KAG9508542.1"/>
    <property type="molecule type" value="Genomic_DNA"/>
</dbReference>
<reference evidence="2 3" key="1">
    <citation type="submission" date="2020-10" db="EMBL/GenBank/DDBJ databases">
        <authorList>
            <person name="Klimov P.B."/>
            <person name="Dyachkov S.M."/>
            <person name="Chetverikov P.E."/>
        </authorList>
    </citation>
    <scope>NUCLEOTIDE SEQUENCE [LARGE SCALE GENOMIC DNA]</scope>
    <source>
        <strain evidence="2">BMOC 18-1129-001#AD2665</strain>
        <tissue evidence="2">Entire mites</tissue>
    </source>
</reference>
<evidence type="ECO:0000256" key="1">
    <source>
        <dbReference type="SAM" id="MobiDB-lite"/>
    </source>
</evidence>
<name>A0ABQ7S594_9ACAR</name>
<evidence type="ECO:0000313" key="2">
    <source>
        <dbReference type="EMBL" id="KAG9508542.1"/>
    </source>
</evidence>
<gene>
    <name evidence="2" type="ORF">GZH46_02958</name>
</gene>
<proteinExistence type="predicted"/>
<feature type="region of interest" description="Disordered" evidence="1">
    <location>
        <begin position="14"/>
        <end position="128"/>
    </location>
</feature>
<feature type="non-terminal residue" evidence="2">
    <location>
        <position position="128"/>
    </location>
</feature>
<organism evidence="2 3">
    <name type="scientific">Fragariocoptes setiger</name>
    <dbReference type="NCBI Taxonomy" id="1670756"/>
    <lineage>
        <taxon>Eukaryota</taxon>
        <taxon>Metazoa</taxon>
        <taxon>Ecdysozoa</taxon>
        <taxon>Arthropoda</taxon>
        <taxon>Chelicerata</taxon>
        <taxon>Arachnida</taxon>
        <taxon>Acari</taxon>
        <taxon>Acariformes</taxon>
        <taxon>Trombidiformes</taxon>
        <taxon>Prostigmata</taxon>
        <taxon>Eupodina</taxon>
        <taxon>Eriophyoidea</taxon>
        <taxon>Phytoptidae</taxon>
        <taxon>Fragariocoptes</taxon>
    </lineage>
</organism>
<feature type="compositionally biased region" description="Polar residues" evidence="1">
    <location>
        <begin position="14"/>
        <end position="27"/>
    </location>
</feature>
<feature type="compositionally biased region" description="Low complexity" evidence="1">
    <location>
        <begin position="92"/>
        <end position="105"/>
    </location>
</feature>
<evidence type="ECO:0000313" key="3">
    <source>
        <dbReference type="Proteomes" id="UP000825002"/>
    </source>
</evidence>
<protein>
    <submittedName>
        <fullName evidence="2">Uncharacterized protein</fullName>
    </submittedName>
</protein>
<keyword evidence="3" id="KW-1185">Reference proteome</keyword>
<comment type="caution">
    <text evidence="2">The sequence shown here is derived from an EMBL/GenBank/DDBJ whole genome shotgun (WGS) entry which is preliminary data.</text>
</comment>